<protein>
    <submittedName>
        <fullName evidence="2">Uncharacterized protein</fullName>
    </submittedName>
</protein>
<name>A0A1H7MZB1_RUMAL</name>
<sequence length="76" mass="8222">MKTNSQRRRDVLKGVAAALLIAACFFAFSHRLPQKNDIKGLAALMLVCAGGSSFGLMSDSINEDMLSQENAEDSFI</sequence>
<organism evidence="2 3">
    <name type="scientific">Ruminococcus albus</name>
    <dbReference type="NCBI Taxonomy" id="1264"/>
    <lineage>
        <taxon>Bacteria</taxon>
        <taxon>Bacillati</taxon>
        <taxon>Bacillota</taxon>
        <taxon>Clostridia</taxon>
        <taxon>Eubacteriales</taxon>
        <taxon>Oscillospiraceae</taxon>
        <taxon>Ruminococcus</taxon>
    </lineage>
</organism>
<dbReference type="EMBL" id="FOAT01000013">
    <property type="protein sequence ID" value="SEL16662.1"/>
    <property type="molecule type" value="Genomic_DNA"/>
</dbReference>
<evidence type="ECO:0000313" key="2">
    <source>
        <dbReference type="EMBL" id="SEL16662.1"/>
    </source>
</evidence>
<accession>A0A1H7MZB1</accession>
<dbReference type="PROSITE" id="PS51257">
    <property type="entry name" value="PROKAR_LIPOPROTEIN"/>
    <property type="match status" value="1"/>
</dbReference>
<dbReference type="Proteomes" id="UP000186015">
    <property type="component" value="Unassembled WGS sequence"/>
</dbReference>
<keyword evidence="1" id="KW-0812">Transmembrane</keyword>
<reference evidence="2 3" key="1">
    <citation type="submission" date="2016-10" db="EMBL/GenBank/DDBJ databases">
        <authorList>
            <person name="de Groot N.N."/>
        </authorList>
    </citation>
    <scope>NUCLEOTIDE SEQUENCE [LARGE SCALE GENOMIC DNA]</scope>
    <source>
        <strain evidence="2 3">KH2T6</strain>
    </source>
</reference>
<evidence type="ECO:0000313" key="3">
    <source>
        <dbReference type="Proteomes" id="UP000186015"/>
    </source>
</evidence>
<dbReference type="OrthoDB" id="9871095at2"/>
<keyword evidence="1" id="KW-1133">Transmembrane helix</keyword>
<feature type="transmembrane region" description="Helical" evidence="1">
    <location>
        <begin position="41"/>
        <end position="58"/>
    </location>
</feature>
<keyword evidence="1" id="KW-0472">Membrane</keyword>
<gene>
    <name evidence="2" type="ORF">SAMN05216469_11349</name>
</gene>
<dbReference type="RefSeq" id="WP_074834574.1">
    <property type="nucleotide sequence ID" value="NZ_FOAT01000013.1"/>
</dbReference>
<dbReference type="AlphaFoldDB" id="A0A1H7MZB1"/>
<proteinExistence type="predicted"/>
<evidence type="ECO:0000256" key="1">
    <source>
        <dbReference type="SAM" id="Phobius"/>
    </source>
</evidence>